<protein>
    <recommendedName>
        <fullName evidence="4">Phytanoyl-CoA dioxygenase</fullName>
    </recommendedName>
</protein>
<evidence type="ECO:0000313" key="3">
    <source>
        <dbReference type="Proteomes" id="UP001429564"/>
    </source>
</evidence>
<proteinExistence type="predicted"/>
<evidence type="ECO:0008006" key="4">
    <source>
        <dbReference type="Google" id="ProtNLM"/>
    </source>
</evidence>
<keyword evidence="3" id="KW-1185">Reference proteome</keyword>
<dbReference type="Gene3D" id="2.60.120.620">
    <property type="entry name" value="q2cbj1_9rhob like domain"/>
    <property type="match status" value="1"/>
</dbReference>
<sequence length="320" mass="35883">MFFRKKSGNLVKGKSPWYCAPIEKQRDFVKNKAPKDLRTWAELFVEEGVVVVEQSVSQAMIDEALAGFSKLVADNKEAFSSAADAQGNYARLINLHLVLPQMQKLYFENKALRLLEFLFQARPALYTSLYFQRGSTQPLHRDTPFFTTNPRQYYVGFWVALEDATTRNGTLQVVRGGHLLPELDLKALARSKYEDGQGVEAFDMDMWKSYQAGMMESVEAAGLKPEPLDIKAGSTVLWHPHLPHGGTPIADKGSTRNSLVVHTTPKGVPVGHQDAFYGRDEDRPIEASWSYRNMGPADMVEHGQIDIGHNTTILLENVVV</sequence>
<organism evidence="2 3">
    <name type="scientific">Parasedimentitalea denitrificans</name>
    <dbReference type="NCBI Taxonomy" id="2211118"/>
    <lineage>
        <taxon>Bacteria</taxon>
        <taxon>Pseudomonadati</taxon>
        <taxon>Pseudomonadota</taxon>
        <taxon>Alphaproteobacteria</taxon>
        <taxon>Rhodobacterales</taxon>
        <taxon>Paracoccaceae</taxon>
        <taxon>Parasedimentitalea</taxon>
    </lineage>
</organism>
<dbReference type="Proteomes" id="UP001429564">
    <property type="component" value="Unassembled WGS sequence"/>
</dbReference>
<dbReference type="PANTHER" id="PTHR20883:SF48">
    <property type="entry name" value="ECTOINE DIOXYGENASE"/>
    <property type="match status" value="1"/>
</dbReference>
<evidence type="ECO:0000313" key="2">
    <source>
        <dbReference type="EMBL" id="NIZ60718.1"/>
    </source>
</evidence>
<dbReference type="InterPro" id="IPR008775">
    <property type="entry name" value="Phytyl_CoA_dOase-like"/>
</dbReference>
<dbReference type="PANTHER" id="PTHR20883">
    <property type="entry name" value="PHYTANOYL-COA DIOXYGENASE DOMAIN CONTAINING 1"/>
    <property type="match status" value="1"/>
</dbReference>
<comment type="caution">
    <text evidence="2">The sequence shown here is derived from an EMBL/GenBank/DDBJ whole genome shotgun (WGS) entry which is preliminary data.</text>
</comment>
<reference evidence="2 3" key="1">
    <citation type="submission" date="2018-05" db="EMBL/GenBank/DDBJ databases">
        <authorList>
            <person name="Zhang Y.-J."/>
        </authorList>
    </citation>
    <scope>NUCLEOTIDE SEQUENCE [LARGE SCALE GENOMIC DNA]</scope>
    <source>
        <strain evidence="2 3">CY04</strain>
    </source>
</reference>
<dbReference type="RefSeq" id="WP_167683296.1">
    <property type="nucleotide sequence ID" value="NZ_QHLQ01000005.1"/>
</dbReference>
<dbReference type="SUPFAM" id="SSF51197">
    <property type="entry name" value="Clavaminate synthase-like"/>
    <property type="match status" value="1"/>
</dbReference>
<evidence type="ECO:0000256" key="1">
    <source>
        <dbReference type="ARBA" id="ARBA00001954"/>
    </source>
</evidence>
<dbReference type="Pfam" id="PF05721">
    <property type="entry name" value="PhyH"/>
    <property type="match status" value="1"/>
</dbReference>
<gene>
    <name evidence="2" type="ORF">DL239_06995</name>
</gene>
<comment type="cofactor">
    <cofactor evidence="1">
        <name>Fe(2+)</name>
        <dbReference type="ChEBI" id="CHEBI:29033"/>
    </cofactor>
</comment>
<name>A0ABX0W743_9RHOB</name>
<accession>A0ABX0W743</accession>
<dbReference type="EMBL" id="QHLQ01000005">
    <property type="protein sequence ID" value="NIZ60718.1"/>
    <property type="molecule type" value="Genomic_DNA"/>
</dbReference>